<dbReference type="PANTHER" id="PTHR44269:SF1">
    <property type="entry name" value="DEHYDROGENASE_REDUCTASE SDR FAMILY MEMBER 7"/>
    <property type="match status" value="1"/>
</dbReference>
<proteinExistence type="predicted"/>
<sequence>MLLANIPQPAGVLSMTAERCAYLSLVAMANRLNESWIARLPTVPAVYLYTYFPLLGDLFFSLVGSRMINAMREQKLNAKRK</sequence>
<protein>
    <submittedName>
        <fullName evidence="2">Uncharacterized protein</fullName>
    </submittedName>
</protein>
<evidence type="ECO:0000313" key="3">
    <source>
        <dbReference type="Proteomes" id="UP000708208"/>
    </source>
</evidence>
<dbReference type="EMBL" id="CAJVCH010570963">
    <property type="protein sequence ID" value="CAG7836278.1"/>
    <property type="molecule type" value="Genomic_DNA"/>
</dbReference>
<keyword evidence="1" id="KW-1133">Transmembrane helix</keyword>
<keyword evidence="1" id="KW-0472">Membrane</keyword>
<evidence type="ECO:0000313" key="2">
    <source>
        <dbReference type="EMBL" id="CAG7836278.1"/>
    </source>
</evidence>
<keyword evidence="3" id="KW-1185">Reference proteome</keyword>
<dbReference type="InterPro" id="IPR053011">
    <property type="entry name" value="SDR_family_member_7"/>
</dbReference>
<feature type="transmembrane region" description="Helical" evidence="1">
    <location>
        <begin position="46"/>
        <end position="65"/>
    </location>
</feature>
<keyword evidence="1" id="KW-0812">Transmembrane</keyword>
<organism evidence="2 3">
    <name type="scientific">Allacma fusca</name>
    <dbReference type="NCBI Taxonomy" id="39272"/>
    <lineage>
        <taxon>Eukaryota</taxon>
        <taxon>Metazoa</taxon>
        <taxon>Ecdysozoa</taxon>
        <taxon>Arthropoda</taxon>
        <taxon>Hexapoda</taxon>
        <taxon>Collembola</taxon>
        <taxon>Symphypleona</taxon>
        <taxon>Sminthuridae</taxon>
        <taxon>Allacma</taxon>
    </lineage>
</organism>
<accession>A0A8J2PMA1</accession>
<gene>
    <name evidence="2" type="ORF">AFUS01_LOCUS45535</name>
</gene>
<dbReference type="PANTHER" id="PTHR44269">
    <property type="entry name" value="DEHYDROGENASE/REDUCTASE SDR FAMILY MEMBER 7-RELATED"/>
    <property type="match status" value="1"/>
</dbReference>
<dbReference type="AlphaFoldDB" id="A0A8J2PMA1"/>
<name>A0A8J2PMA1_9HEXA</name>
<dbReference type="OrthoDB" id="47007at2759"/>
<comment type="caution">
    <text evidence="2">The sequence shown here is derived from an EMBL/GenBank/DDBJ whole genome shotgun (WGS) entry which is preliminary data.</text>
</comment>
<reference evidence="2" key="1">
    <citation type="submission" date="2021-06" db="EMBL/GenBank/DDBJ databases">
        <authorList>
            <person name="Hodson N. C."/>
            <person name="Mongue J. A."/>
            <person name="Jaron S. K."/>
        </authorList>
    </citation>
    <scope>NUCLEOTIDE SEQUENCE</scope>
</reference>
<dbReference type="Proteomes" id="UP000708208">
    <property type="component" value="Unassembled WGS sequence"/>
</dbReference>
<evidence type="ECO:0000256" key="1">
    <source>
        <dbReference type="SAM" id="Phobius"/>
    </source>
</evidence>